<dbReference type="PROSITE" id="PS51698">
    <property type="entry name" value="U_BOX"/>
    <property type="match status" value="1"/>
</dbReference>
<evidence type="ECO:0000256" key="7">
    <source>
        <dbReference type="ARBA" id="ARBA00022741"/>
    </source>
</evidence>
<evidence type="ECO:0000259" key="14">
    <source>
        <dbReference type="PROSITE" id="PS50011"/>
    </source>
</evidence>
<dbReference type="SMART" id="SM00220">
    <property type="entry name" value="S_TKc"/>
    <property type="match status" value="1"/>
</dbReference>
<dbReference type="PANTHER" id="PTHR45647">
    <property type="entry name" value="OS02G0152300 PROTEIN"/>
    <property type="match status" value="1"/>
</dbReference>
<feature type="domain" description="Protein kinase" evidence="14">
    <location>
        <begin position="452"/>
        <end position="715"/>
    </location>
</feature>
<evidence type="ECO:0000313" key="17">
    <source>
        <dbReference type="Proteomes" id="UP000298416"/>
    </source>
</evidence>
<dbReference type="Pfam" id="PF04564">
    <property type="entry name" value="U-box"/>
    <property type="match status" value="1"/>
</dbReference>
<dbReference type="Gene3D" id="1.10.510.10">
    <property type="entry name" value="Transferase(Phosphotransferase) domain 1"/>
    <property type="match status" value="1"/>
</dbReference>
<accession>A0A8X8XTG9</accession>
<dbReference type="SUPFAM" id="SSF57850">
    <property type="entry name" value="RING/U-box"/>
    <property type="match status" value="1"/>
</dbReference>
<feature type="compositionally biased region" description="Low complexity" evidence="13">
    <location>
        <begin position="190"/>
        <end position="203"/>
    </location>
</feature>
<evidence type="ECO:0000256" key="13">
    <source>
        <dbReference type="SAM" id="MobiDB-lite"/>
    </source>
</evidence>
<feature type="coiled-coil region" evidence="12">
    <location>
        <begin position="358"/>
        <end position="429"/>
    </location>
</feature>
<gene>
    <name evidence="16" type="ORF">SASPL_120696</name>
</gene>
<keyword evidence="17" id="KW-1185">Reference proteome</keyword>
<feature type="domain" description="U-box" evidence="15">
    <location>
        <begin position="735"/>
        <end position="804"/>
    </location>
</feature>
<feature type="binding site" evidence="11">
    <location>
        <position position="479"/>
    </location>
    <ligand>
        <name>ATP</name>
        <dbReference type="ChEBI" id="CHEBI:30616"/>
    </ligand>
</feature>
<dbReference type="CDD" id="cd16655">
    <property type="entry name" value="RING-Ubox_WDSUB1-like"/>
    <property type="match status" value="1"/>
</dbReference>
<dbReference type="EC" id="2.3.2.27" evidence="4"/>
<keyword evidence="9" id="KW-0833">Ubl conjugation pathway</keyword>
<dbReference type="PROSITE" id="PS00107">
    <property type="entry name" value="PROTEIN_KINASE_ATP"/>
    <property type="match status" value="1"/>
</dbReference>
<reference evidence="16" key="1">
    <citation type="submission" date="2018-01" db="EMBL/GenBank/DDBJ databases">
        <authorList>
            <person name="Mao J.F."/>
        </authorList>
    </citation>
    <scope>NUCLEOTIDE SEQUENCE</scope>
    <source>
        <strain evidence="16">Huo1</strain>
        <tissue evidence="16">Leaf</tissue>
    </source>
</reference>
<keyword evidence="8" id="KW-0418">Kinase</keyword>
<name>A0A8X8XTG9_SALSN</name>
<dbReference type="InterPro" id="IPR014729">
    <property type="entry name" value="Rossmann-like_a/b/a_fold"/>
</dbReference>
<keyword evidence="7 11" id="KW-0547">Nucleotide-binding</keyword>
<dbReference type="Pfam" id="PF07714">
    <property type="entry name" value="PK_Tyr_Ser-Thr"/>
    <property type="match status" value="1"/>
</dbReference>
<dbReference type="GO" id="GO:0016567">
    <property type="term" value="P:protein ubiquitination"/>
    <property type="evidence" value="ECO:0007669"/>
    <property type="project" value="InterPro"/>
</dbReference>
<dbReference type="Gene3D" id="3.30.40.10">
    <property type="entry name" value="Zinc/RING finger domain, C3HC4 (zinc finger)"/>
    <property type="match status" value="1"/>
</dbReference>
<evidence type="ECO:0000256" key="9">
    <source>
        <dbReference type="ARBA" id="ARBA00022786"/>
    </source>
</evidence>
<keyword evidence="12" id="KW-0175">Coiled coil</keyword>
<dbReference type="Proteomes" id="UP000298416">
    <property type="component" value="Unassembled WGS sequence"/>
</dbReference>
<evidence type="ECO:0000256" key="12">
    <source>
        <dbReference type="SAM" id="Coils"/>
    </source>
</evidence>
<proteinExistence type="predicted"/>
<dbReference type="SMART" id="SM00504">
    <property type="entry name" value="Ubox"/>
    <property type="match status" value="1"/>
</dbReference>
<dbReference type="PANTHER" id="PTHR45647:SF15">
    <property type="entry name" value="U-BOX DOMAIN-CONTAINING PROTEIN 35"/>
    <property type="match status" value="1"/>
</dbReference>
<comment type="function">
    <text evidence="2">Functions as an E3 ubiquitin ligase.</text>
</comment>
<evidence type="ECO:0000256" key="1">
    <source>
        <dbReference type="ARBA" id="ARBA00000900"/>
    </source>
</evidence>
<dbReference type="InterPro" id="IPR000719">
    <property type="entry name" value="Prot_kinase_dom"/>
</dbReference>
<dbReference type="InterPro" id="IPR051348">
    <property type="entry name" value="U-box_ubiquitin_ligases"/>
</dbReference>
<dbReference type="InterPro" id="IPR008271">
    <property type="entry name" value="Ser/Thr_kinase_AS"/>
</dbReference>
<protein>
    <recommendedName>
        <fullName evidence="4">RING-type E3 ubiquitin transferase</fullName>
        <ecNumber evidence="4">2.3.2.27</ecNumber>
    </recommendedName>
</protein>
<organism evidence="16">
    <name type="scientific">Salvia splendens</name>
    <name type="common">Scarlet sage</name>
    <dbReference type="NCBI Taxonomy" id="180675"/>
    <lineage>
        <taxon>Eukaryota</taxon>
        <taxon>Viridiplantae</taxon>
        <taxon>Streptophyta</taxon>
        <taxon>Embryophyta</taxon>
        <taxon>Tracheophyta</taxon>
        <taxon>Spermatophyta</taxon>
        <taxon>Magnoliopsida</taxon>
        <taxon>eudicotyledons</taxon>
        <taxon>Gunneridae</taxon>
        <taxon>Pentapetalae</taxon>
        <taxon>asterids</taxon>
        <taxon>lamiids</taxon>
        <taxon>Lamiales</taxon>
        <taxon>Lamiaceae</taxon>
        <taxon>Nepetoideae</taxon>
        <taxon>Mentheae</taxon>
        <taxon>Salviinae</taxon>
        <taxon>Salvia</taxon>
        <taxon>Salvia subgen. Calosphace</taxon>
        <taxon>core Calosphace</taxon>
    </lineage>
</organism>
<comment type="caution">
    <text evidence="16">The sequence shown here is derived from an EMBL/GenBank/DDBJ whole genome shotgun (WGS) entry which is preliminary data.</text>
</comment>
<evidence type="ECO:0000256" key="6">
    <source>
        <dbReference type="ARBA" id="ARBA00022679"/>
    </source>
</evidence>
<keyword evidence="6" id="KW-0808">Transferase</keyword>
<dbReference type="InterPro" id="IPR011009">
    <property type="entry name" value="Kinase-like_dom_sf"/>
</dbReference>
<dbReference type="PROSITE" id="PS50011">
    <property type="entry name" value="PROTEIN_KINASE_DOM"/>
    <property type="match status" value="1"/>
</dbReference>
<keyword evidence="5" id="KW-0723">Serine/threonine-protein kinase</keyword>
<dbReference type="Gene3D" id="3.40.50.620">
    <property type="entry name" value="HUPs"/>
    <property type="match status" value="1"/>
</dbReference>
<dbReference type="SUPFAM" id="SSF52402">
    <property type="entry name" value="Adenine nucleotide alpha hydrolases-like"/>
    <property type="match status" value="1"/>
</dbReference>
<dbReference type="InterPro" id="IPR001245">
    <property type="entry name" value="Ser-Thr/Tyr_kinase_cat_dom"/>
</dbReference>
<keyword evidence="10 11" id="KW-0067">ATP-binding</keyword>
<dbReference type="InterPro" id="IPR013083">
    <property type="entry name" value="Znf_RING/FYVE/PHD"/>
</dbReference>
<evidence type="ECO:0000313" key="16">
    <source>
        <dbReference type="EMBL" id="KAG6418492.1"/>
    </source>
</evidence>
<dbReference type="PROSITE" id="PS00108">
    <property type="entry name" value="PROTEIN_KINASE_ST"/>
    <property type="match status" value="1"/>
</dbReference>
<evidence type="ECO:0000256" key="8">
    <source>
        <dbReference type="ARBA" id="ARBA00022777"/>
    </source>
</evidence>
<evidence type="ECO:0000256" key="2">
    <source>
        <dbReference type="ARBA" id="ARBA00003861"/>
    </source>
</evidence>
<dbReference type="GO" id="GO:0004674">
    <property type="term" value="F:protein serine/threonine kinase activity"/>
    <property type="evidence" value="ECO:0007669"/>
    <property type="project" value="UniProtKB-KW"/>
</dbReference>
<evidence type="ECO:0000256" key="10">
    <source>
        <dbReference type="ARBA" id="ARBA00022840"/>
    </source>
</evidence>
<reference evidence="16" key="2">
    <citation type="submission" date="2020-08" db="EMBL/GenBank/DDBJ databases">
        <title>Plant Genome Project.</title>
        <authorList>
            <person name="Zhang R.-G."/>
        </authorList>
    </citation>
    <scope>NUCLEOTIDE SEQUENCE</scope>
    <source>
        <strain evidence="16">Huo1</strain>
        <tissue evidence="16">Leaf</tissue>
    </source>
</reference>
<comment type="pathway">
    <text evidence="3">Protein modification; protein ubiquitination.</text>
</comment>
<dbReference type="GO" id="GO:0005524">
    <property type="term" value="F:ATP binding"/>
    <property type="evidence" value="ECO:0007669"/>
    <property type="project" value="UniProtKB-UniRule"/>
</dbReference>
<dbReference type="InterPro" id="IPR003613">
    <property type="entry name" value="Ubox_domain"/>
</dbReference>
<dbReference type="SUPFAM" id="SSF56112">
    <property type="entry name" value="Protein kinase-like (PK-like)"/>
    <property type="match status" value="1"/>
</dbReference>
<evidence type="ECO:0000256" key="4">
    <source>
        <dbReference type="ARBA" id="ARBA00012483"/>
    </source>
</evidence>
<dbReference type="Gene3D" id="3.30.200.20">
    <property type="entry name" value="Phosphorylase Kinase, domain 1"/>
    <property type="match status" value="1"/>
</dbReference>
<evidence type="ECO:0000256" key="3">
    <source>
        <dbReference type="ARBA" id="ARBA00004906"/>
    </source>
</evidence>
<evidence type="ECO:0000256" key="5">
    <source>
        <dbReference type="ARBA" id="ARBA00022527"/>
    </source>
</evidence>
<sequence length="804" mass="90667">MEEKSIKRVEGFAEVSVVAVAITGSRKTKHVITWALDKFVPEGLVHFKLLHVRPLVSSIPTPMGNFIPISQVRDDVAAAYRKEVEWQAAEKLLPYKRMCSQRKVQVEIAQIESDDVVAAITGDIQNHGISKLVIGASSRSIFSRARTLSSNIAEHCPPFCTVYAVSKGKLSSMRPADSETNQSFRDDSSETSSINSSTNTWSSRSDRTDQGSFAHFRSASLPMQRFQALSTFNLPLLHNRTPSNGVVDPKNLCLDAQASNATNLFSNDLDVIEKTCQASSSFTISVTENSLLQHASTSETSTKDQDDVNFELEKLRIELRHIREMYAMAQGEAIDASRKRTCCVVHFAALLQLNELQKRHLEEEIHLKLELLKEEEAKELARLEKKRYEDASREAEIVKECAKREAMERKEAEIQVSRQMKEKENLESILNGHFYQYRQYAWEEIISSTSSFSEDLKIGMGAYGTVYKCSFQHTTAAVKVLHAKEGSRVKQFEQELKILSKIRHPHLLILLGACPEQSCLVYEFMENGSLEDRLFRKNKTPPLLWFDRVRIAWEVASALVFLHNSKPRAIIHRDLKPANILLDRNYVSKIGDVGLSTMVSEDSLLLSTAYKDTAPVGTLCYIDPEYQRTGIVCPKSDVYAFGMVVLQLLTAKPAIALAHKVENAVEDDRLLEVLDTECGAWPIEEAKGLALIALKCTELRRRDRPDLQDEVLPVLEKLKDVAERARDKTLVSAPPPPKHFLCPILREVMSDPCVAADGYTYERKAIEAWLVEKDTSPITELPLPHKHLIRSFALLSAIMEWKQT</sequence>
<comment type="catalytic activity">
    <reaction evidence="1">
        <text>S-ubiquitinyl-[E2 ubiquitin-conjugating enzyme]-L-cysteine + [acceptor protein]-L-lysine = [E2 ubiquitin-conjugating enzyme]-L-cysteine + N(6)-ubiquitinyl-[acceptor protein]-L-lysine.</text>
        <dbReference type="EC" id="2.3.2.27"/>
    </reaction>
</comment>
<dbReference type="AlphaFoldDB" id="A0A8X8XTG9"/>
<evidence type="ECO:0000256" key="11">
    <source>
        <dbReference type="PROSITE-ProRule" id="PRU10141"/>
    </source>
</evidence>
<dbReference type="GO" id="GO:0061630">
    <property type="term" value="F:ubiquitin protein ligase activity"/>
    <property type="evidence" value="ECO:0007669"/>
    <property type="project" value="UniProtKB-EC"/>
</dbReference>
<dbReference type="InterPro" id="IPR017441">
    <property type="entry name" value="Protein_kinase_ATP_BS"/>
</dbReference>
<dbReference type="EMBL" id="PNBA02000007">
    <property type="protein sequence ID" value="KAG6418492.1"/>
    <property type="molecule type" value="Genomic_DNA"/>
</dbReference>
<evidence type="ECO:0000259" key="15">
    <source>
        <dbReference type="PROSITE" id="PS51698"/>
    </source>
</evidence>
<feature type="region of interest" description="Disordered" evidence="13">
    <location>
        <begin position="172"/>
        <end position="208"/>
    </location>
</feature>
<dbReference type="CDD" id="cd01989">
    <property type="entry name" value="USP_STK_Ubox_N"/>
    <property type="match status" value="1"/>
</dbReference>